<dbReference type="Proteomes" id="UP000675747">
    <property type="component" value="Unassembled WGS sequence"/>
</dbReference>
<evidence type="ECO:0000313" key="2">
    <source>
        <dbReference type="Proteomes" id="UP000675747"/>
    </source>
</evidence>
<dbReference type="AlphaFoldDB" id="A0AAP2G2Q5"/>
<dbReference type="RefSeq" id="WP_213173886.1">
    <property type="nucleotide sequence ID" value="NZ_JAGQFT020000013.1"/>
</dbReference>
<accession>A0AAP2G2Q5</accession>
<dbReference type="EMBL" id="JAGQFT020000013">
    <property type="protein sequence ID" value="MBS7458658.1"/>
    <property type="molecule type" value="Genomic_DNA"/>
</dbReference>
<protein>
    <submittedName>
        <fullName evidence="1">Uncharacterized protein</fullName>
    </submittedName>
</protein>
<proteinExistence type="predicted"/>
<organism evidence="1 2">
    <name type="scientific">Coralloluteibacterium stylophorae</name>
    <dbReference type="NCBI Taxonomy" id="1776034"/>
    <lineage>
        <taxon>Bacteria</taxon>
        <taxon>Pseudomonadati</taxon>
        <taxon>Pseudomonadota</taxon>
        <taxon>Gammaproteobacteria</taxon>
        <taxon>Lysobacterales</taxon>
        <taxon>Lysobacteraceae</taxon>
        <taxon>Coralloluteibacterium</taxon>
    </lineage>
</organism>
<evidence type="ECO:0000313" key="1">
    <source>
        <dbReference type="EMBL" id="MBS7458658.1"/>
    </source>
</evidence>
<name>A0AAP2G2Q5_9GAMM</name>
<comment type="caution">
    <text evidence="1">The sequence shown here is derived from an EMBL/GenBank/DDBJ whole genome shotgun (WGS) entry which is preliminary data.</text>
</comment>
<sequence>MQHIARALGLAFFISATLTGAERAVAAPPPASAGTVRSVWTLDTQSCEAGGANAFNRHPNEREVQQTGRLEVPEIGYALSIPELPWVDESVVKVRLDDRSRGLSDHYLLLSEEEFGVPYGAIVVSPMPEGMRSREHALAAAQAYERGIDKAQAPGVRFAAVAGPYGDAVEMLVPDRVGSNCFPTSAFVTAPSADGLRTFGISRFAFHDGDLLEFSLVVELPADLTEGEQVERARALMDGFWQALVPIDRRP</sequence>
<reference evidence="1 2" key="1">
    <citation type="journal article" date="2021" name="Microbiol. Resour. Announc.">
        <title>Draft Genome Sequence of Coralloluteibacterium stylophorae LMG 29479T.</title>
        <authorList>
            <person name="Karlyshev A.V."/>
            <person name="Kudryashova E.B."/>
            <person name="Ariskina E.V."/>
            <person name="Conroy A.P."/>
            <person name="Abidueva E.Y."/>
        </authorList>
    </citation>
    <scope>NUCLEOTIDE SEQUENCE [LARGE SCALE GENOMIC DNA]</scope>
    <source>
        <strain evidence="1 2">LMG 29479</strain>
    </source>
</reference>
<gene>
    <name evidence="1" type="ORF">KB893_016070</name>
</gene>
<keyword evidence="2" id="KW-1185">Reference proteome</keyword>